<dbReference type="OrthoDB" id="1062680at2"/>
<dbReference type="KEGG" id="blq:L21SP5_01341"/>
<evidence type="ECO:0000313" key="1">
    <source>
        <dbReference type="EMBL" id="ALO14991.1"/>
    </source>
</evidence>
<keyword evidence="2" id="KW-1185">Reference proteome</keyword>
<evidence type="ECO:0000313" key="2">
    <source>
        <dbReference type="Proteomes" id="UP000064893"/>
    </source>
</evidence>
<name>A0A0S2HY52_9BACT</name>
<dbReference type="EMBL" id="CP013118">
    <property type="protein sequence ID" value="ALO14991.1"/>
    <property type="molecule type" value="Genomic_DNA"/>
</dbReference>
<dbReference type="AlphaFoldDB" id="A0A0S2HY52"/>
<accession>A0A0S2HY52</accession>
<organism evidence="1 2">
    <name type="scientific">Salinivirga cyanobacteriivorans</name>
    <dbReference type="NCBI Taxonomy" id="1307839"/>
    <lineage>
        <taxon>Bacteria</taxon>
        <taxon>Pseudomonadati</taxon>
        <taxon>Bacteroidota</taxon>
        <taxon>Bacteroidia</taxon>
        <taxon>Bacteroidales</taxon>
        <taxon>Salinivirgaceae</taxon>
        <taxon>Salinivirga</taxon>
    </lineage>
</organism>
<dbReference type="Pfam" id="PF14054">
    <property type="entry name" value="DUF4249"/>
    <property type="match status" value="1"/>
</dbReference>
<gene>
    <name evidence="1" type="ORF">L21SP5_01341</name>
</gene>
<sequence length="380" mass="43850">MRTNRLFYIFMLLILWLAGTSCIEEFSPDIDDYSDQLVVDGLITNQDEYYEVTLSKTSPLDNMEFRPFEGASVSVEDSDGNTYDFAEVSPGKYQNDNFTGAPGVAYKLHIATPTGKKYESDFQEMPPSVPIDTVYPEIATKPTENPDYDEVGYQFYLSTDDPENEAMYFLWKLEETYEYNADHTLEYTFSGSFEPYPNPTEFFTCWKTNDLKDFYLFDASILNDVNIQELPLNYVNTETKKLSIRYSLLVDQFVLSEQAYEFFRSVQEMNSGDDLFYSTQPYQIEGNITCIDDPEEKVLGQFMVAGKSTNRIFVTRPPDTYFYYEECPINTQGVPFIFNYHPSDYPIYLTLTPNLEMGIVGKGCVDCREHGGSLQPPDFW</sequence>
<reference evidence="1 2" key="1">
    <citation type="submission" date="2015-11" db="EMBL/GenBank/DDBJ databases">
        <title>Description and complete genome sequence of a novel strain predominating in hypersaline microbial mats and representing a new family of the Bacteriodetes phylum.</title>
        <authorList>
            <person name="Spring S."/>
            <person name="Bunk B."/>
            <person name="Sproer C."/>
            <person name="Klenk H.-P."/>
        </authorList>
    </citation>
    <scope>NUCLEOTIDE SEQUENCE [LARGE SCALE GENOMIC DNA]</scope>
    <source>
        <strain evidence="1 2">L21-Spi-D4</strain>
    </source>
</reference>
<dbReference type="PROSITE" id="PS51257">
    <property type="entry name" value="PROKAR_LIPOPROTEIN"/>
    <property type="match status" value="1"/>
</dbReference>
<dbReference type="STRING" id="1307839.L21SP5_01341"/>
<dbReference type="RefSeq" id="WP_057952498.1">
    <property type="nucleotide sequence ID" value="NZ_CP013118.1"/>
</dbReference>
<protein>
    <recommendedName>
        <fullName evidence="3">DUF4249 domain-containing protein</fullName>
    </recommendedName>
</protein>
<evidence type="ECO:0008006" key="3">
    <source>
        <dbReference type="Google" id="ProtNLM"/>
    </source>
</evidence>
<dbReference type="Proteomes" id="UP000064893">
    <property type="component" value="Chromosome"/>
</dbReference>
<proteinExistence type="predicted"/>
<dbReference type="InterPro" id="IPR025345">
    <property type="entry name" value="DUF4249"/>
</dbReference>